<protein>
    <submittedName>
        <fullName evidence="5">Transcription termination factor MTERF5, chloroplastic-like</fullName>
    </submittedName>
</protein>
<dbReference type="Proteomes" id="UP001652600">
    <property type="component" value="Chromosome 10"/>
</dbReference>
<reference evidence="5" key="1">
    <citation type="submission" date="2025-08" db="UniProtKB">
        <authorList>
            <consortium name="RefSeq"/>
        </authorList>
    </citation>
    <scope>IDENTIFICATION</scope>
    <source>
        <tissue evidence="5">Stem</tissue>
    </source>
</reference>
<dbReference type="GO" id="GO:0003676">
    <property type="term" value="F:nucleic acid binding"/>
    <property type="evidence" value="ECO:0007669"/>
    <property type="project" value="InterPro"/>
</dbReference>
<name>A0A1S3BEV9_CUCME</name>
<keyword evidence="3" id="KW-0809">Transit peptide</keyword>
<dbReference type="PANTHER" id="PTHR13068">
    <property type="entry name" value="CGI-12 PROTEIN-RELATED"/>
    <property type="match status" value="1"/>
</dbReference>
<dbReference type="PANTHER" id="PTHR13068:SF31">
    <property type="entry name" value="TRANSCRIPTION TERMINATION FACTOR MTERF2, CHLOROPLASTIC-LIKE"/>
    <property type="match status" value="1"/>
</dbReference>
<keyword evidence="2" id="KW-0805">Transcription regulation</keyword>
<proteinExistence type="inferred from homology"/>
<dbReference type="AlphaFoldDB" id="A0A1S3BEV9"/>
<gene>
    <name evidence="5" type="primary">LOC103488866</name>
</gene>
<dbReference type="RefSeq" id="XP_008446012.2">
    <property type="nucleotide sequence ID" value="XM_008447790.3"/>
</dbReference>
<dbReference type="InParanoid" id="A0A1S3BEV9"/>
<evidence type="ECO:0000256" key="2">
    <source>
        <dbReference type="ARBA" id="ARBA00022472"/>
    </source>
</evidence>
<evidence type="ECO:0000256" key="1">
    <source>
        <dbReference type="ARBA" id="ARBA00007692"/>
    </source>
</evidence>
<evidence type="ECO:0000313" key="4">
    <source>
        <dbReference type="Proteomes" id="UP001652600"/>
    </source>
</evidence>
<dbReference type="Gene3D" id="1.25.70.10">
    <property type="entry name" value="Transcription termination factor 3, mitochondrial"/>
    <property type="match status" value="1"/>
</dbReference>
<dbReference type="InterPro" id="IPR038538">
    <property type="entry name" value="MTERF_sf"/>
</dbReference>
<sequence>MFKFSSTFLLHFIQKRFLNTVSTSTLPLASVSTIQFLTNSCGLSSGSPISRGRKLQFDEENLQQYGAVIGFFKSHGFEDSQIAKLVSRKPSILHSTVSTNLKPKFEFLQEIGIVGPLLTKLILSNYMILFRSLDSQLKPTFRLIKEMLGSDKKVTAAICRTSWLLTSNSNGTVRSNIDVLVSEGVPSTNIAQIIALNPRSVMRKVDRMIRAVKTVKELGVEPKDGMFVYAVSVAVSMSDSTWKKKINVMKSLGWSENEIFTAFKRFPRCLTCSEEKMRDIADFCLNTAKLDPGTLISYPQFFNYSVHKRLQPRYKVLEVLKMKNLLKTKNIGLLFVEGERRFVEKCIVKHFDKIPNLIDIYLGNVKAETKSVL</sequence>
<dbReference type="KEGG" id="cmo:103488866"/>
<evidence type="ECO:0000313" key="5">
    <source>
        <dbReference type="RefSeq" id="XP_008446012.2"/>
    </source>
</evidence>
<dbReference type="GO" id="GO:0006353">
    <property type="term" value="P:DNA-templated transcription termination"/>
    <property type="evidence" value="ECO:0007669"/>
    <property type="project" value="UniProtKB-KW"/>
</dbReference>
<keyword evidence="2" id="KW-0806">Transcription termination</keyword>
<evidence type="ECO:0000256" key="3">
    <source>
        <dbReference type="ARBA" id="ARBA00022946"/>
    </source>
</evidence>
<dbReference type="eggNOG" id="KOG1267">
    <property type="taxonomic scope" value="Eukaryota"/>
</dbReference>
<keyword evidence="4" id="KW-1185">Reference proteome</keyword>
<accession>A0A1S3BEV9</accession>
<dbReference type="GeneID" id="103488866"/>
<dbReference type="Pfam" id="PF02536">
    <property type="entry name" value="mTERF"/>
    <property type="match status" value="1"/>
</dbReference>
<keyword evidence="2" id="KW-0804">Transcription</keyword>
<dbReference type="InterPro" id="IPR003690">
    <property type="entry name" value="MTERF"/>
</dbReference>
<comment type="similarity">
    <text evidence="1">Belongs to the mTERF family.</text>
</comment>
<dbReference type="SMART" id="SM00733">
    <property type="entry name" value="Mterf"/>
    <property type="match status" value="7"/>
</dbReference>
<organism evidence="4 5">
    <name type="scientific">Cucumis melo</name>
    <name type="common">Muskmelon</name>
    <dbReference type="NCBI Taxonomy" id="3656"/>
    <lineage>
        <taxon>Eukaryota</taxon>
        <taxon>Viridiplantae</taxon>
        <taxon>Streptophyta</taxon>
        <taxon>Embryophyta</taxon>
        <taxon>Tracheophyta</taxon>
        <taxon>Spermatophyta</taxon>
        <taxon>Magnoliopsida</taxon>
        <taxon>eudicotyledons</taxon>
        <taxon>Gunneridae</taxon>
        <taxon>Pentapetalae</taxon>
        <taxon>rosids</taxon>
        <taxon>fabids</taxon>
        <taxon>Cucurbitales</taxon>
        <taxon>Cucurbitaceae</taxon>
        <taxon>Benincaseae</taxon>
        <taxon>Cucumis</taxon>
    </lineage>
</organism>